<accession>A0ABW0EYF7</accession>
<comment type="caution">
    <text evidence="5">The sequence shown here is derived from an EMBL/GenBank/DDBJ whole genome shotgun (WGS) entry which is preliminary data.</text>
</comment>
<feature type="domain" description="CBM2" evidence="4">
    <location>
        <begin position="294"/>
        <end position="413"/>
    </location>
</feature>
<dbReference type="SUPFAM" id="SSF53474">
    <property type="entry name" value="alpha/beta-Hydrolases"/>
    <property type="match status" value="2"/>
</dbReference>
<dbReference type="PANTHER" id="PTHR43037">
    <property type="entry name" value="UNNAMED PRODUCT-RELATED"/>
    <property type="match status" value="1"/>
</dbReference>
<evidence type="ECO:0000313" key="6">
    <source>
        <dbReference type="Proteomes" id="UP001596157"/>
    </source>
</evidence>
<dbReference type="InterPro" id="IPR012291">
    <property type="entry name" value="CBM2_carb-bd_dom_sf"/>
</dbReference>
<dbReference type="PANTHER" id="PTHR43037:SF5">
    <property type="entry name" value="FERULOYL ESTERASE"/>
    <property type="match status" value="1"/>
</dbReference>
<dbReference type="Pfam" id="PF00553">
    <property type="entry name" value="CBM_2"/>
    <property type="match status" value="1"/>
</dbReference>
<dbReference type="SMART" id="SM00637">
    <property type="entry name" value="CBD_II"/>
    <property type="match status" value="1"/>
</dbReference>
<evidence type="ECO:0000256" key="3">
    <source>
        <dbReference type="SAM" id="SignalP"/>
    </source>
</evidence>
<dbReference type="Pfam" id="PF10503">
    <property type="entry name" value="Esterase_PHB"/>
    <property type="match status" value="1"/>
</dbReference>
<feature type="chain" id="PRO_5045142061" evidence="3">
    <location>
        <begin position="31"/>
        <end position="413"/>
    </location>
</feature>
<evidence type="ECO:0000256" key="2">
    <source>
        <dbReference type="ARBA" id="ARBA00022801"/>
    </source>
</evidence>
<dbReference type="Gene3D" id="2.60.40.290">
    <property type="match status" value="1"/>
</dbReference>
<sequence>MRFSKGFRMVVGAALVLAGLTVAPAPRASAAALTEVTSFGSNPGGMRMHLYVPDLRPANPGVVVAMHMCGSSGPDFYATSQFATLADRLGFIVIYPSAQQNVGFGNCFDTWSAASKVRGGGSDPVSIASMVNHVTVNYSANPTKIYLAGSSSGAVMANHMAALYPEVYAAGAAFMGVPFNCFANAADFPPPNSSCTGGTGANRTPLQWGDTVRAAYVGYNGPRPRMQLWHGTADTLLPIGLLEESIEQWTNVFGLSQTPTATDIPHPGWNRRRYGAGTMRVEAYTVQGAGHTLPGAGMAGRAVHFFGLASCQVASSVTWWTGGLTNSITITNTGSTTVNSWDLAFTLPTGQTITSGWNATFTPSSGQVTAKNESHNAAIGASSATTIGFQATHTGNVGKPTAFTLNGVPCTVV</sequence>
<dbReference type="EMBL" id="JBHSKF010000025">
    <property type="protein sequence ID" value="MFC5291265.1"/>
    <property type="molecule type" value="Genomic_DNA"/>
</dbReference>
<organism evidence="5 6">
    <name type="scientific">Actinokineospora guangxiensis</name>
    <dbReference type="NCBI Taxonomy" id="1490288"/>
    <lineage>
        <taxon>Bacteria</taxon>
        <taxon>Bacillati</taxon>
        <taxon>Actinomycetota</taxon>
        <taxon>Actinomycetes</taxon>
        <taxon>Pseudonocardiales</taxon>
        <taxon>Pseudonocardiaceae</taxon>
        <taxon>Actinokineospora</taxon>
    </lineage>
</organism>
<dbReference type="Gene3D" id="3.40.50.1820">
    <property type="entry name" value="alpha/beta hydrolase"/>
    <property type="match status" value="1"/>
</dbReference>
<dbReference type="RefSeq" id="WP_378251181.1">
    <property type="nucleotide sequence ID" value="NZ_JBHSKF010000025.1"/>
</dbReference>
<dbReference type="Proteomes" id="UP001596157">
    <property type="component" value="Unassembled WGS sequence"/>
</dbReference>
<evidence type="ECO:0000256" key="1">
    <source>
        <dbReference type="ARBA" id="ARBA00022729"/>
    </source>
</evidence>
<dbReference type="InterPro" id="IPR010126">
    <property type="entry name" value="Esterase_phb"/>
</dbReference>
<dbReference type="InterPro" id="IPR029058">
    <property type="entry name" value="AB_hydrolase_fold"/>
</dbReference>
<protein>
    <submittedName>
        <fullName evidence="5">PHB depolymerase family esterase</fullName>
    </submittedName>
</protein>
<dbReference type="NCBIfam" id="TIGR01840">
    <property type="entry name" value="esterase_phb"/>
    <property type="match status" value="1"/>
</dbReference>
<keyword evidence="6" id="KW-1185">Reference proteome</keyword>
<evidence type="ECO:0000259" key="4">
    <source>
        <dbReference type="PROSITE" id="PS51173"/>
    </source>
</evidence>
<evidence type="ECO:0000313" key="5">
    <source>
        <dbReference type="EMBL" id="MFC5291265.1"/>
    </source>
</evidence>
<name>A0ABW0EYF7_9PSEU</name>
<dbReference type="PROSITE" id="PS51173">
    <property type="entry name" value="CBM2"/>
    <property type="match status" value="1"/>
</dbReference>
<feature type="signal peptide" evidence="3">
    <location>
        <begin position="1"/>
        <end position="30"/>
    </location>
</feature>
<reference evidence="6" key="1">
    <citation type="journal article" date="2019" name="Int. J. Syst. Evol. Microbiol.">
        <title>The Global Catalogue of Microorganisms (GCM) 10K type strain sequencing project: providing services to taxonomists for standard genome sequencing and annotation.</title>
        <authorList>
            <consortium name="The Broad Institute Genomics Platform"/>
            <consortium name="The Broad Institute Genome Sequencing Center for Infectious Disease"/>
            <person name="Wu L."/>
            <person name="Ma J."/>
        </authorList>
    </citation>
    <scope>NUCLEOTIDE SEQUENCE [LARGE SCALE GENOMIC DNA]</scope>
    <source>
        <strain evidence="6">CCUG 59778</strain>
    </source>
</reference>
<dbReference type="InterPro" id="IPR001919">
    <property type="entry name" value="CBD2"/>
</dbReference>
<dbReference type="InterPro" id="IPR050955">
    <property type="entry name" value="Plant_Biomass_Hydrol_Est"/>
</dbReference>
<keyword evidence="1 3" id="KW-0732">Signal</keyword>
<keyword evidence="2" id="KW-0378">Hydrolase</keyword>
<proteinExistence type="predicted"/>
<gene>
    <name evidence="5" type="ORF">ACFPM7_29805</name>
</gene>